<sequence length="213" mass="24624">MKKNNIQLFISILLIVYSILLLVTHTLTSEKYVRPFYTDITGEVYGYGVNTSLSAFFLGSTAVVFLLCLAFIKNESQKDEKIFYYSQIILFIYLAIDERFQVHDVDPIIRYHGDMILPMLGLLQIYLLFRYGHMLSKPKKVQLPLIIASALFVVMVFVDIVGPKISLPLRLSIEDLSKTWANAFFFLFSYNVYIEKVRSIMKKQDSNKLLVHA</sequence>
<accession>M7P004</accession>
<dbReference type="OrthoDB" id="7857417at2"/>
<feature type="transmembrane region" description="Helical" evidence="1">
    <location>
        <begin position="178"/>
        <end position="194"/>
    </location>
</feature>
<keyword evidence="3" id="KW-1185">Reference proteome</keyword>
<dbReference type="AlphaFoldDB" id="M7P004"/>
<feature type="transmembrane region" description="Helical" evidence="1">
    <location>
        <begin position="7"/>
        <end position="27"/>
    </location>
</feature>
<feature type="transmembrane region" description="Helical" evidence="1">
    <location>
        <begin position="108"/>
        <end position="129"/>
    </location>
</feature>
<proteinExistence type="predicted"/>
<gene>
    <name evidence="2" type="ORF">ADICEAN_00916</name>
</gene>
<dbReference type="RefSeq" id="WP_009194318.1">
    <property type="nucleotide sequence ID" value="NZ_AODQ01000014.1"/>
</dbReference>
<evidence type="ECO:0008006" key="4">
    <source>
        <dbReference type="Google" id="ProtNLM"/>
    </source>
</evidence>
<feature type="transmembrane region" description="Helical" evidence="1">
    <location>
        <begin position="47"/>
        <end position="70"/>
    </location>
</feature>
<feature type="transmembrane region" description="Helical" evidence="1">
    <location>
        <begin position="82"/>
        <end position="102"/>
    </location>
</feature>
<keyword evidence="1" id="KW-1133">Transmembrane helix</keyword>
<keyword evidence="1" id="KW-0812">Transmembrane</keyword>
<evidence type="ECO:0000313" key="2">
    <source>
        <dbReference type="EMBL" id="EMR03949.1"/>
    </source>
</evidence>
<protein>
    <recommendedName>
        <fullName evidence="4">DUF998 domain-containing protein</fullName>
    </recommendedName>
</protein>
<evidence type="ECO:0000256" key="1">
    <source>
        <dbReference type="SAM" id="Phobius"/>
    </source>
</evidence>
<feature type="transmembrane region" description="Helical" evidence="1">
    <location>
        <begin position="141"/>
        <end position="158"/>
    </location>
</feature>
<comment type="caution">
    <text evidence="2">The sequence shown here is derived from an EMBL/GenBank/DDBJ whole genome shotgun (WGS) entry which is preliminary data.</text>
</comment>
<evidence type="ECO:0000313" key="3">
    <source>
        <dbReference type="Proteomes" id="UP000011910"/>
    </source>
</evidence>
<reference evidence="2 3" key="1">
    <citation type="journal article" date="2013" name="Genome Announc.">
        <title>Draft Genome Sequence of Cesiribacter andamanensis Strain AMV16T, Isolated from a Soil Sample from a Mud Volcano in the Andaman Islands, India.</title>
        <authorList>
            <person name="Shivaji S."/>
            <person name="Ara S."/>
            <person name="Begum Z."/>
            <person name="Srinivas T.N."/>
            <person name="Singh A."/>
            <person name="Kumar Pinnaka A."/>
        </authorList>
    </citation>
    <scope>NUCLEOTIDE SEQUENCE [LARGE SCALE GENOMIC DNA]</scope>
    <source>
        <strain evidence="2 3">AMV16</strain>
    </source>
</reference>
<keyword evidence="1" id="KW-0472">Membrane</keyword>
<organism evidence="2 3">
    <name type="scientific">Cesiribacter andamanensis AMV16</name>
    <dbReference type="NCBI Taxonomy" id="1279009"/>
    <lineage>
        <taxon>Bacteria</taxon>
        <taxon>Pseudomonadati</taxon>
        <taxon>Bacteroidota</taxon>
        <taxon>Cytophagia</taxon>
        <taxon>Cytophagales</taxon>
        <taxon>Cesiribacteraceae</taxon>
        <taxon>Cesiribacter</taxon>
    </lineage>
</organism>
<dbReference type="Proteomes" id="UP000011910">
    <property type="component" value="Unassembled WGS sequence"/>
</dbReference>
<name>M7P004_9BACT</name>
<dbReference type="EMBL" id="AODQ01000014">
    <property type="protein sequence ID" value="EMR03949.1"/>
    <property type="molecule type" value="Genomic_DNA"/>
</dbReference>